<protein>
    <recommendedName>
        <fullName evidence="3">Lipoprotein</fullName>
    </recommendedName>
</protein>
<dbReference type="RefSeq" id="WP_248683719.1">
    <property type="nucleotide sequence ID" value="NZ_JALPRY010000015.1"/>
</dbReference>
<dbReference type="Proteomes" id="UP001202827">
    <property type="component" value="Unassembled WGS sequence"/>
</dbReference>
<keyword evidence="2" id="KW-1185">Reference proteome</keyword>
<organism evidence="1 2">
    <name type="scientific">Neorhizobium turbinariae</name>
    <dbReference type="NCBI Taxonomy" id="2937795"/>
    <lineage>
        <taxon>Bacteria</taxon>
        <taxon>Pseudomonadati</taxon>
        <taxon>Pseudomonadota</taxon>
        <taxon>Alphaproteobacteria</taxon>
        <taxon>Hyphomicrobiales</taxon>
        <taxon>Rhizobiaceae</taxon>
        <taxon>Rhizobium/Agrobacterium group</taxon>
        <taxon>Neorhizobium</taxon>
    </lineage>
</organism>
<sequence>MLAWLKLIPGILIGVALATVPACKYGQSIERDAAAIEEGKRAIERVGQLERNNADFKKLSPRDRCLVFMRDSGLPEQSCD</sequence>
<accession>A0ABT0ITC1</accession>
<reference evidence="1 2" key="1">
    <citation type="submission" date="2022-04" db="EMBL/GenBank/DDBJ databases">
        <title>Rhizobium coralii sp. nov., isolated from coral Turbinaria peltata.</title>
        <authorList>
            <person name="Sun H."/>
        </authorList>
    </citation>
    <scope>NUCLEOTIDE SEQUENCE [LARGE SCALE GENOMIC DNA]</scope>
    <source>
        <strain evidence="1 2">NTR19</strain>
    </source>
</reference>
<proteinExistence type="predicted"/>
<evidence type="ECO:0000313" key="2">
    <source>
        <dbReference type="Proteomes" id="UP001202827"/>
    </source>
</evidence>
<evidence type="ECO:0008006" key="3">
    <source>
        <dbReference type="Google" id="ProtNLM"/>
    </source>
</evidence>
<name>A0ABT0ITC1_9HYPH</name>
<evidence type="ECO:0000313" key="1">
    <source>
        <dbReference type="EMBL" id="MCK8781117.1"/>
    </source>
</evidence>
<gene>
    <name evidence="1" type="ORF">M0654_14110</name>
</gene>
<dbReference type="EMBL" id="JALPRY010000015">
    <property type="protein sequence ID" value="MCK8781117.1"/>
    <property type="molecule type" value="Genomic_DNA"/>
</dbReference>
<comment type="caution">
    <text evidence="1">The sequence shown here is derived from an EMBL/GenBank/DDBJ whole genome shotgun (WGS) entry which is preliminary data.</text>
</comment>